<organism evidence="2 3">
    <name type="scientific">Rubripirellula obstinata</name>
    <dbReference type="NCBI Taxonomy" id="406547"/>
    <lineage>
        <taxon>Bacteria</taxon>
        <taxon>Pseudomonadati</taxon>
        <taxon>Planctomycetota</taxon>
        <taxon>Planctomycetia</taxon>
        <taxon>Pirellulales</taxon>
        <taxon>Pirellulaceae</taxon>
        <taxon>Rubripirellula</taxon>
    </lineage>
</organism>
<accession>A0A5B1CPJ8</accession>
<dbReference type="Pfam" id="PF12146">
    <property type="entry name" value="Hydrolase_4"/>
    <property type="match status" value="1"/>
</dbReference>
<feature type="domain" description="Serine aminopeptidase S33" evidence="1">
    <location>
        <begin position="44"/>
        <end position="175"/>
    </location>
</feature>
<dbReference type="InterPro" id="IPR029058">
    <property type="entry name" value="AB_hydrolase_fold"/>
</dbReference>
<keyword evidence="2" id="KW-0378">Hydrolase</keyword>
<evidence type="ECO:0000259" key="1">
    <source>
        <dbReference type="Pfam" id="PF12146"/>
    </source>
</evidence>
<sequence length="291" mass="32342">MIQLAPAKNDAILFGQHKNLVGIWTEAADDAVADHSVVDEAKATTAVIMVTAGMIHHSGPFRLHVELANQLRHHGIPSLRFDLSGIGESLGIGSGGSSLDRAADEIGQAIDCIANRYGIEKVILFGLCSGADDSVHTALMDDRVSGVVAMDGCGYRTRQYYWHRFAGHYLPRLVRISKWSSLLRRFSSREDDSPKSLQLGDDIREFPSRDLAQSQLMQLADRSVRMHFIYTSGVGDYYNHAGQFDAMFPSLCEADQITHCYFSDMDHVAFLCEDRAKLVRHISDNVCQMLH</sequence>
<name>A0A5B1CPJ8_9BACT</name>
<dbReference type="Proteomes" id="UP000322699">
    <property type="component" value="Unassembled WGS sequence"/>
</dbReference>
<dbReference type="EMBL" id="VRLW01000001">
    <property type="protein sequence ID" value="KAA1261875.1"/>
    <property type="molecule type" value="Genomic_DNA"/>
</dbReference>
<dbReference type="InterPro" id="IPR022742">
    <property type="entry name" value="Hydrolase_4"/>
</dbReference>
<gene>
    <name evidence="2" type="ORF">LF1_44360</name>
</gene>
<dbReference type="Gene3D" id="3.40.50.1820">
    <property type="entry name" value="alpha/beta hydrolase"/>
    <property type="match status" value="1"/>
</dbReference>
<dbReference type="OrthoDB" id="249225at2"/>
<dbReference type="AlphaFoldDB" id="A0A5B1CPJ8"/>
<comment type="caution">
    <text evidence="2">The sequence shown here is derived from an EMBL/GenBank/DDBJ whole genome shotgun (WGS) entry which is preliminary data.</text>
</comment>
<evidence type="ECO:0000313" key="2">
    <source>
        <dbReference type="EMBL" id="KAA1261875.1"/>
    </source>
</evidence>
<protein>
    <submittedName>
        <fullName evidence="2">Alpha/beta hydrolase family protein</fullName>
    </submittedName>
</protein>
<reference evidence="2 3" key="1">
    <citation type="submission" date="2019-08" db="EMBL/GenBank/DDBJ databases">
        <title>Deep-cultivation of Planctomycetes and their phenomic and genomic characterization uncovers novel biology.</title>
        <authorList>
            <person name="Wiegand S."/>
            <person name="Jogler M."/>
            <person name="Boedeker C."/>
            <person name="Pinto D."/>
            <person name="Vollmers J."/>
            <person name="Rivas-Marin E."/>
            <person name="Kohn T."/>
            <person name="Peeters S.H."/>
            <person name="Heuer A."/>
            <person name="Rast P."/>
            <person name="Oberbeckmann S."/>
            <person name="Bunk B."/>
            <person name="Jeske O."/>
            <person name="Meyerdierks A."/>
            <person name="Storesund J.E."/>
            <person name="Kallscheuer N."/>
            <person name="Luecker S."/>
            <person name="Lage O.M."/>
            <person name="Pohl T."/>
            <person name="Merkel B.J."/>
            <person name="Hornburger P."/>
            <person name="Mueller R.-W."/>
            <person name="Bruemmer F."/>
            <person name="Labrenz M."/>
            <person name="Spormann A.M."/>
            <person name="Op Den Camp H."/>
            <person name="Overmann J."/>
            <person name="Amann R."/>
            <person name="Jetten M.S.M."/>
            <person name="Mascher T."/>
            <person name="Medema M.H."/>
            <person name="Devos D.P."/>
            <person name="Kaster A.-K."/>
            <person name="Ovreas L."/>
            <person name="Rohde M."/>
            <person name="Galperin M.Y."/>
            <person name="Jogler C."/>
        </authorList>
    </citation>
    <scope>NUCLEOTIDE SEQUENCE [LARGE SCALE GENOMIC DNA]</scope>
    <source>
        <strain evidence="2 3">LF1</strain>
    </source>
</reference>
<evidence type="ECO:0000313" key="3">
    <source>
        <dbReference type="Proteomes" id="UP000322699"/>
    </source>
</evidence>
<dbReference type="SUPFAM" id="SSF53474">
    <property type="entry name" value="alpha/beta-Hydrolases"/>
    <property type="match status" value="1"/>
</dbReference>
<dbReference type="GO" id="GO:0016787">
    <property type="term" value="F:hydrolase activity"/>
    <property type="evidence" value="ECO:0007669"/>
    <property type="project" value="UniProtKB-KW"/>
</dbReference>
<proteinExistence type="predicted"/>
<dbReference type="RefSeq" id="WP_149752977.1">
    <property type="nucleotide sequence ID" value="NZ_LWSK01000172.1"/>
</dbReference>
<keyword evidence="3" id="KW-1185">Reference proteome</keyword>